<dbReference type="Gene3D" id="3.90.660.10">
    <property type="match status" value="1"/>
</dbReference>
<proteinExistence type="predicted"/>
<reference evidence="1 2" key="1">
    <citation type="submission" date="2018-11" db="EMBL/GenBank/DDBJ databases">
        <title>Genomic Encyclopedia of Type Strains, Phase IV (KMG-IV): sequencing the most valuable type-strain genomes for metagenomic binning, comparative biology and taxonomic classification.</title>
        <authorList>
            <person name="Goeker M."/>
        </authorList>
    </citation>
    <scope>NUCLEOTIDE SEQUENCE [LARGE SCALE GENOMIC DNA]</scope>
    <source>
        <strain evidence="1 2">DSM 21945</strain>
    </source>
</reference>
<dbReference type="Pfam" id="PF13450">
    <property type="entry name" value="NAD_binding_8"/>
    <property type="match status" value="1"/>
</dbReference>
<organism evidence="1 2">
    <name type="scientific">Gallaecimonas pentaromativorans</name>
    <dbReference type="NCBI Taxonomy" id="584787"/>
    <lineage>
        <taxon>Bacteria</taxon>
        <taxon>Pseudomonadati</taxon>
        <taxon>Pseudomonadota</taxon>
        <taxon>Gammaproteobacteria</taxon>
        <taxon>Enterobacterales</taxon>
        <taxon>Gallaecimonadaceae</taxon>
        <taxon>Gallaecimonas</taxon>
    </lineage>
</organism>
<dbReference type="OrthoDB" id="5792777at2"/>
<dbReference type="PANTHER" id="PTHR16128:SF5">
    <property type="entry name" value="FAD_NAD(P)-BINDING OXIDOREDUCTASE FAMILY PROTEIN"/>
    <property type="match status" value="1"/>
</dbReference>
<evidence type="ECO:0008006" key="3">
    <source>
        <dbReference type="Google" id="ProtNLM"/>
    </source>
</evidence>
<protein>
    <recommendedName>
        <fullName evidence="3">Amine oxidase domain-containing protein</fullName>
    </recommendedName>
</protein>
<evidence type="ECO:0000313" key="2">
    <source>
        <dbReference type="Proteomes" id="UP000268033"/>
    </source>
</evidence>
<sequence>MTSIAIIGAGLSGITAARILQGHGLTPTIFEKCQASGGRMSSRTSQWGSFDLGAQYFTARHPRFIDELGNWIAQGIATEWLVTPYQLSSSSRLHTQDVVQRYVGLPHMGAITRFLESNLDVRCGQTICGCHHRDEQWWLENTRGEAFGPFDGLLVTTPAPQAVPLVSASPRLAMLARKVRMQPTWALGLAFTQALDTEINAAFVENDSIDWLALDSDKPGRLAQPQRWVVHATSDWSASHMELEPEEVVSILSEQFFKLLGVPARKPDEAIAKRWRFARGNLDGASGFDQRLRLGCGGDWSHGARVEGAWLAGQELAERMLAALQKEG</sequence>
<dbReference type="RefSeq" id="WP_050659847.1">
    <property type="nucleotide sequence ID" value="NZ_JBLXAC010000009.1"/>
</dbReference>
<dbReference type="InterPro" id="IPR036188">
    <property type="entry name" value="FAD/NAD-bd_sf"/>
</dbReference>
<dbReference type="SUPFAM" id="SSF51905">
    <property type="entry name" value="FAD/NAD(P)-binding domain"/>
    <property type="match status" value="1"/>
</dbReference>
<name>A0A3N1PCW8_9GAMM</name>
<dbReference type="PANTHER" id="PTHR16128">
    <property type="entry name" value="FAD/NAD(P)-BINDING OXIDOREDUCTASE FAMILY PROTEIN"/>
    <property type="match status" value="1"/>
</dbReference>
<comment type="caution">
    <text evidence="1">The sequence shown here is derived from an EMBL/GenBank/DDBJ whole genome shotgun (WGS) entry which is preliminary data.</text>
</comment>
<dbReference type="EMBL" id="RJUL01000010">
    <property type="protein sequence ID" value="ROQ22396.1"/>
    <property type="molecule type" value="Genomic_DNA"/>
</dbReference>
<dbReference type="Gene3D" id="3.50.50.60">
    <property type="entry name" value="FAD/NAD(P)-binding domain"/>
    <property type="match status" value="1"/>
</dbReference>
<dbReference type="AlphaFoldDB" id="A0A3N1PCW8"/>
<gene>
    <name evidence="1" type="ORF">EDC28_11035</name>
</gene>
<keyword evidence="2" id="KW-1185">Reference proteome</keyword>
<dbReference type="Proteomes" id="UP000268033">
    <property type="component" value="Unassembled WGS sequence"/>
</dbReference>
<evidence type="ECO:0000313" key="1">
    <source>
        <dbReference type="EMBL" id="ROQ22396.1"/>
    </source>
</evidence>
<dbReference type="STRING" id="584787.GCA_001247655_00942"/>
<accession>A0A3N1PCW8</accession>